<dbReference type="OrthoDB" id="292792at2"/>
<reference evidence="3 4" key="1">
    <citation type="journal article" date="2016" name="Biochim. Biophys. Acta">
        <title>Characterization of red-shifted phycobilisomes isolated from the chlorophyll f-containing cyanobacterium Halomicronema hongdechloris.</title>
        <authorList>
            <person name="Li Y."/>
            <person name="Lin Y."/>
            <person name="Garvey C.J."/>
            <person name="Birch D."/>
            <person name="Corkery R.W."/>
            <person name="Loughlin P.C."/>
            <person name="Scheer H."/>
            <person name="Willows R.D."/>
            <person name="Chen M."/>
        </authorList>
    </citation>
    <scope>NUCLEOTIDE SEQUENCE [LARGE SCALE GENOMIC DNA]</scope>
    <source>
        <strain evidence="3 4">C2206</strain>
    </source>
</reference>
<evidence type="ECO:0000313" key="4">
    <source>
        <dbReference type="Proteomes" id="UP000191901"/>
    </source>
</evidence>
<feature type="region of interest" description="Disordered" evidence="1">
    <location>
        <begin position="83"/>
        <end position="108"/>
    </location>
</feature>
<feature type="region of interest" description="Disordered" evidence="1">
    <location>
        <begin position="1"/>
        <end position="34"/>
    </location>
</feature>
<name>A0A1Z3HRV2_9CYAN</name>
<dbReference type="Proteomes" id="UP000191901">
    <property type="component" value="Chromosome"/>
</dbReference>
<dbReference type="EMBL" id="CP021983">
    <property type="protein sequence ID" value="ASC73041.1"/>
    <property type="molecule type" value="Genomic_DNA"/>
</dbReference>
<dbReference type="AlphaFoldDB" id="A0A1Z3HRV2"/>
<dbReference type="STRING" id="1641165.XM38_10010"/>
<keyword evidence="4" id="KW-1185">Reference proteome</keyword>
<dbReference type="RefSeq" id="WP_088430730.1">
    <property type="nucleotide sequence ID" value="NZ_CP021983.2"/>
</dbReference>
<protein>
    <recommendedName>
        <fullName evidence="2">eCIS core domain-containing protein</fullName>
    </recommendedName>
</protein>
<dbReference type="InterPro" id="IPR025295">
    <property type="entry name" value="eCIS_core_dom"/>
</dbReference>
<dbReference type="KEGG" id="hhg:XM38_040030"/>
<feature type="domain" description="eCIS core" evidence="2">
    <location>
        <begin position="154"/>
        <end position="231"/>
    </location>
</feature>
<sequence length="614" mass="67819">MAHALAKLSNTKDSAQGHQKPALKARQVSSPSTGLPLIQPKVGCACGGGCPRCQAKNTIQTKLQISDPGDQYEREADQIAQQVLHSESEKSPQNSQEPPQFHSEKLPPEGIQTAYRQAMEEEEDEDIQLKQREINAPTASTNLAASVTAQSGRPLSPAERAYFEPRFGQNFSSVRIHDESHAHAAAKAIHARAFTLGSHIAFGSSEYRPESFDSRLLLAHELVHTLQQRSGIQPQLIQRRQIQVRGRTFEVGDAKVANRDAERDILGQGVLFPGSDQRHILVSGDDRLGYEVSHTDPEDPFRWSKFKDIVDNGKIDIKAVSLADTFPTLIVQNRQSRQQDISLISLGGSGITLVRESLLRQISPNEPTITASNDPNRDKIFYVPRGSGRGALSSNSLAHELFGHYWLALQGVPFLHPPSRQDLLRQIQQGRNISGEAFRNAVGRHQRLGVLTEAHGIRGPFGHVFEGTVRDYIDRLVGSETGRVESPTRRVSNEHLMAELQALYDELQNPGGLVLQAGGRGVISADVARHWSFVANSYEVLRHIPAGPPGSSFSAGMLSEGVRDLIVEWYRDILSEDQQRAFRNILGAAGSRFRSGMPPNLARDVLAEINRRER</sequence>
<accession>A0A1Z3HRV2</accession>
<evidence type="ECO:0000256" key="1">
    <source>
        <dbReference type="SAM" id="MobiDB-lite"/>
    </source>
</evidence>
<organism evidence="3 4">
    <name type="scientific">Halomicronema hongdechloris C2206</name>
    <dbReference type="NCBI Taxonomy" id="1641165"/>
    <lineage>
        <taxon>Bacteria</taxon>
        <taxon>Bacillati</taxon>
        <taxon>Cyanobacteriota</taxon>
        <taxon>Cyanophyceae</taxon>
        <taxon>Nodosilineales</taxon>
        <taxon>Nodosilineaceae</taxon>
        <taxon>Halomicronema</taxon>
    </lineage>
</organism>
<proteinExistence type="predicted"/>
<evidence type="ECO:0000259" key="2">
    <source>
        <dbReference type="Pfam" id="PF13699"/>
    </source>
</evidence>
<feature type="compositionally biased region" description="Polar residues" evidence="1">
    <location>
        <begin position="83"/>
        <end position="98"/>
    </location>
</feature>
<evidence type="ECO:0000313" key="3">
    <source>
        <dbReference type="EMBL" id="ASC73041.1"/>
    </source>
</evidence>
<gene>
    <name evidence="3" type="ORF">XM38_040030</name>
</gene>
<feature type="compositionally biased region" description="Polar residues" evidence="1">
    <location>
        <begin position="8"/>
        <end position="17"/>
    </location>
</feature>
<dbReference type="Pfam" id="PF13699">
    <property type="entry name" value="eCIS_core"/>
    <property type="match status" value="1"/>
</dbReference>